<proteinExistence type="predicted"/>
<reference evidence="2 3" key="1">
    <citation type="submission" date="2019-07" db="EMBL/GenBank/DDBJ databases">
        <title>Lentzea xizangensis sp. nov., isolated from Qinghai-Tibetan Plateau Soils.</title>
        <authorList>
            <person name="Huang J."/>
        </authorList>
    </citation>
    <scope>NUCLEOTIDE SEQUENCE [LARGE SCALE GENOMIC DNA]</scope>
    <source>
        <strain evidence="2 3">FXJ1.1311</strain>
    </source>
</reference>
<feature type="transmembrane region" description="Helical" evidence="1">
    <location>
        <begin position="12"/>
        <end position="34"/>
    </location>
</feature>
<evidence type="ECO:0000313" key="2">
    <source>
        <dbReference type="EMBL" id="TWP52679.1"/>
    </source>
</evidence>
<gene>
    <name evidence="2" type="ORF">FKR81_10290</name>
</gene>
<feature type="transmembrane region" description="Helical" evidence="1">
    <location>
        <begin position="174"/>
        <end position="191"/>
    </location>
</feature>
<name>A0A563EYD3_9PSEU</name>
<keyword evidence="1" id="KW-0472">Membrane</keyword>
<keyword evidence="1" id="KW-0812">Transmembrane</keyword>
<feature type="transmembrane region" description="Helical" evidence="1">
    <location>
        <begin position="54"/>
        <end position="79"/>
    </location>
</feature>
<evidence type="ECO:0000256" key="1">
    <source>
        <dbReference type="SAM" id="Phobius"/>
    </source>
</evidence>
<feature type="transmembrane region" description="Helical" evidence="1">
    <location>
        <begin position="148"/>
        <end position="167"/>
    </location>
</feature>
<sequence>MTWLAWRQQRATVVTIAALLMLCAITVLILEIRTSGLVEATQGEPEFFAGYRDAFGAANGLIFVLPVLLGAFVGAPLFAREREQRTHVLALTQSVSRTRWLTTKTAMAAGSALAATGLYQALYLWWAFSLRPLEPRDFTTDARSFLDATGPVPLAWTLFAVVLGAALGLLLGNALSAVVLTFGVVLGLSYADRALLRVNVGHDPGWGGGRWQTLWPSPWVEAGTLVLAAAAIIATMLWWLRSRLVTA</sequence>
<dbReference type="EMBL" id="VOBR01000005">
    <property type="protein sequence ID" value="TWP52679.1"/>
    <property type="molecule type" value="Genomic_DNA"/>
</dbReference>
<feature type="transmembrane region" description="Helical" evidence="1">
    <location>
        <begin position="106"/>
        <end position="128"/>
    </location>
</feature>
<dbReference type="AlphaFoldDB" id="A0A563EYD3"/>
<comment type="caution">
    <text evidence="2">The sequence shown here is derived from an EMBL/GenBank/DDBJ whole genome shotgun (WGS) entry which is preliminary data.</text>
</comment>
<keyword evidence="3" id="KW-1185">Reference proteome</keyword>
<accession>A0A563EYD3</accession>
<dbReference type="RefSeq" id="WP_146350735.1">
    <property type="nucleotide sequence ID" value="NZ_VOBR01000005.1"/>
</dbReference>
<feature type="transmembrane region" description="Helical" evidence="1">
    <location>
        <begin position="219"/>
        <end position="240"/>
    </location>
</feature>
<evidence type="ECO:0000313" key="3">
    <source>
        <dbReference type="Proteomes" id="UP000316639"/>
    </source>
</evidence>
<dbReference type="OrthoDB" id="3579673at2"/>
<evidence type="ECO:0008006" key="4">
    <source>
        <dbReference type="Google" id="ProtNLM"/>
    </source>
</evidence>
<organism evidence="2 3">
    <name type="scientific">Lentzea tibetensis</name>
    <dbReference type="NCBI Taxonomy" id="2591470"/>
    <lineage>
        <taxon>Bacteria</taxon>
        <taxon>Bacillati</taxon>
        <taxon>Actinomycetota</taxon>
        <taxon>Actinomycetes</taxon>
        <taxon>Pseudonocardiales</taxon>
        <taxon>Pseudonocardiaceae</taxon>
        <taxon>Lentzea</taxon>
    </lineage>
</organism>
<keyword evidence="1" id="KW-1133">Transmembrane helix</keyword>
<dbReference type="Proteomes" id="UP000316639">
    <property type="component" value="Unassembled WGS sequence"/>
</dbReference>
<protein>
    <recommendedName>
        <fullName evidence="4">ABC transporter permease</fullName>
    </recommendedName>
</protein>